<keyword evidence="1" id="KW-0548">Nucleotidyltransferase</keyword>
<name>A0AC61R3R7_9FIRM</name>
<comment type="caution">
    <text evidence="1">The sequence shown here is derived from an EMBL/GenBank/DDBJ whole genome shotgun (WGS) entry which is preliminary data.</text>
</comment>
<accession>A0AC61R3R7</accession>
<protein>
    <submittedName>
        <fullName evidence="1">Phosphocholine cytidylyltransferase family protein</fullName>
    </submittedName>
</protein>
<proteinExistence type="predicted"/>
<reference evidence="1" key="1">
    <citation type="submission" date="2019-04" db="EMBL/GenBank/DDBJ databases">
        <title>Microbes associate with the intestines of laboratory mice.</title>
        <authorList>
            <person name="Navarre W."/>
            <person name="Wong E."/>
            <person name="Huang K."/>
            <person name="Tropini C."/>
            <person name="Ng K."/>
            <person name="Yu B."/>
        </authorList>
    </citation>
    <scope>NUCLEOTIDE SEQUENCE</scope>
    <source>
        <strain evidence="1">NM72_1-8</strain>
    </source>
</reference>
<dbReference type="EMBL" id="SRZB01000002">
    <property type="protein sequence ID" value="TGY00399.1"/>
    <property type="molecule type" value="Genomic_DNA"/>
</dbReference>
<dbReference type="Proteomes" id="UP000307720">
    <property type="component" value="Unassembled WGS sequence"/>
</dbReference>
<keyword evidence="2" id="KW-1185">Reference proteome</keyword>
<organism evidence="1 2">
    <name type="scientific">Hominisplanchenecus murintestinalis</name>
    <dbReference type="NCBI Taxonomy" id="2941517"/>
    <lineage>
        <taxon>Bacteria</taxon>
        <taxon>Bacillati</taxon>
        <taxon>Bacillota</taxon>
        <taxon>Clostridia</taxon>
        <taxon>Lachnospirales</taxon>
        <taxon>Lachnospiraceae</taxon>
        <taxon>Hominisplanchenecus</taxon>
    </lineage>
</organism>
<sequence>MKAFLLAAGVGNRISRMIKNVPKSTLPINDKPLIRITAEMLLGMGMEIVVVVGYQKEKIFEALDGLDVTYYTNPFYKLTNSIASLWFAKDELEGDVLIMNADVFVSEKILRGILADTRDNVMAIDVTRTKTGDYFFSTTESGIIRKYGKDIPLQERDCEYVGMAKVASVFTPRFKERLEALIDGQQYNLWWENVLYSFADEKEHPIYTMDVGKEFWSEIDFFDDYERILNYINGQSKNEK</sequence>
<evidence type="ECO:0000313" key="2">
    <source>
        <dbReference type="Proteomes" id="UP000307720"/>
    </source>
</evidence>
<keyword evidence="1" id="KW-0808">Transferase</keyword>
<evidence type="ECO:0000313" key="1">
    <source>
        <dbReference type="EMBL" id="TGY00399.1"/>
    </source>
</evidence>
<gene>
    <name evidence="1" type="ORF">E5357_02545</name>
</gene>